<evidence type="ECO:0000256" key="5">
    <source>
        <dbReference type="ARBA" id="ARBA00023242"/>
    </source>
</evidence>
<keyword evidence="3" id="KW-0805">Transcription regulation</keyword>
<comment type="subcellular location">
    <subcellularLocation>
        <location evidence="1">Nucleus</location>
    </subcellularLocation>
</comment>
<dbReference type="Gramene" id="C.cajan_11165.t">
    <property type="protein sequence ID" value="C.cajan_11165.t"/>
    <property type="gene ID" value="C.cajan_11165"/>
</dbReference>
<dbReference type="InterPro" id="IPR050560">
    <property type="entry name" value="MYB_TF"/>
</dbReference>
<keyword evidence="5" id="KW-0539">Nucleus</keyword>
<dbReference type="InterPro" id="IPR009057">
    <property type="entry name" value="Homeodomain-like_sf"/>
</dbReference>
<evidence type="ECO:0000259" key="6">
    <source>
        <dbReference type="PROSITE" id="PS50090"/>
    </source>
</evidence>
<dbReference type="Pfam" id="PF13921">
    <property type="entry name" value="Myb_DNA-bind_6"/>
    <property type="match status" value="1"/>
</dbReference>
<dbReference type="GO" id="GO:0005634">
    <property type="term" value="C:nucleus"/>
    <property type="evidence" value="ECO:0007669"/>
    <property type="project" value="UniProtKB-SubCell"/>
</dbReference>
<dbReference type="CDD" id="cd00167">
    <property type="entry name" value="SANT"/>
    <property type="match status" value="2"/>
</dbReference>
<dbReference type="PANTHER" id="PTHR45614">
    <property type="entry name" value="MYB PROTEIN-RELATED"/>
    <property type="match status" value="1"/>
</dbReference>
<dbReference type="PROSITE" id="PS50090">
    <property type="entry name" value="MYB_LIKE"/>
    <property type="match status" value="2"/>
</dbReference>
<evidence type="ECO:0000259" key="7">
    <source>
        <dbReference type="PROSITE" id="PS51294"/>
    </source>
</evidence>
<dbReference type="SMART" id="SM00717">
    <property type="entry name" value="SANT"/>
    <property type="match status" value="2"/>
</dbReference>
<evidence type="ECO:0000256" key="4">
    <source>
        <dbReference type="ARBA" id="ARBA00023125"/>
    </source>
</evidence>
<dbReference type="EMBL" id="CM003608">
    <property type="protein sequence ID" value="KYP65260.1"/>
    <property type="molecule type" value="Genomic_DNA"/>
</dbReference>
<feature type="domain" description="Myb-like" evidence="6">
    <location>
        <begin position="160"/>
        <end position="211"/>
    </location>
</feature>
<feature type="domain" description="Myb-like" evidence="6">
    <location>
        <begin position="212"/>
        <end position="262"/>
    </location>
</feature>
<proteinExistence type="predicted"/>
<dbReference type="GO" id="GO:0000978">
    <property type="term" value="F:RNA polymerase II cis-regulatory region sequence-specific DNA binding"/>
    <property type="evidence" value="ECO:0007669"/>
    <property type="project" value="TreeGrafter"/>
</dbReference>
<evidence type="ECO:0000313" key="9">
    <source>
        <dbReference type="Proteomes" id="UP000075243"/>
    </source>
</evidence>
<keyword evidence="4" id="KW-0238">DNA-binding</keyword>
<dbReference type="Proteomes" id="UP000075243">
    <property type="component" value="Chromosome 6"/>
</dbReference>
<dbReference type="FunFam" id="1.10.10.60:FF:000010">
    <property type="entry name" value="Transcriptional activator Myb isoform A"/>
    <property type="match status" value="1"/>
</dbReference>
<dbReference type="InterPro" id="IPR001005">
    <property type="entry name" value="SANT/Myb"/>
</dbReference>
<feature type="domain" description="HTH myb-type" evidence="7">
    <location>
        <begin position="216"/>
        <end position="266"/>
    </location>
</feature>
<feature type="domain" description="HTH myb-type" evidence="7">
    <location>
        <begin position="160"/>
        <end position="215"/>
    </location>
</feature>
<protein>
    <submittedName>
        <fullName evidence="8">Transcription factor MYB98</fullName>
    </submittedName>
</protein>
<dbReference type="InterPro" id="IPR017930">
    <property type="entry name" value="Myb_dom"/>
</dbReference>
<accession>A0A151TDX9</accession>
<dbReference type="SUPFAM" id="SSF46689">
    <property type="entry name" value="Homeodomain-like"/>
    <property type="match status" value="1"/>
</dbReference>
<sequence length="374" mass="42646">MEFDPCFQGSQQLQNPCFKPQPQTTYPSQNSILIPPSPLPILFQPHNTFHHFQEQTMTMSSHSIASMKEGPSSTNIPIPLYGKMPSLSLSDGSLLRGSFANIHRKVIWDFSQKTMVHPFEGSSSNSPSPLFNEYELVMSDYHWDTDQRKKNVKGKKDTNNNNIIKGQWTPEEDSALMELVNQFGPKKWSQIAKSLSSRIGKQCRERWLNHLQPNIKKDSWTAEEDLILIEAHQEFGNKWSEIAKRLPGRSENTVKNHWNTTKRSRNCKRHKKNKNVTYEASLLHTYVKRVTATEEASERLKKTPSQKNKVMTCNCDELALLLSCDNFSHAVFNGNYVPMQVNNNDGGGGNIGYGAMAKDLNHLMVEREMNIGHV</sequence>
<dbReference type="PANTHER" id="PTHR45614:SF285">
    <property type="entry name" value="TRANSCRIPTION FACTOR MYB98"/>
    <property type="match status" value="1"/>
</dbReference>
<evidence type="ECO:0000256" key="1">
    <source>
        <dbReference type="ARBA" id="ARBA00004123"/>
    </source>
</evidence>
<evidence type="ECO:0000256" key="2">
    <source>
        <dbReference type="ARBA" id="ARBA00022737"/>
    </source>
</evidence>
<keyword evidence="2" id="KW-0677">Repeat</keyword>
<organism evidence="8 9">
    <name type="scientific">Cajanus cajan</name>
    <name type="common">Pigeon pea</name>
    <name type="synonym">Cajanus indicus</name>
    <dbReference type="NCBI Taxonomy" id="3821"/>
    <lineage>
        <taxon>Eukaryota</taxon>
        <taxon>Viridiplantae</taxon>
        <taxon>Streptophyta</taxon>
        <taxon>Embryophyta</taxon>
        <taxon>Tracheophyta</taxon>
        <taxon>Spermatophyta</taxon>
        <taxon>Magnoliopsida</taxon>
        <taxon>eudicotyledons</taxon>
        <taxon>Gunneridae</taxon>
        <taxon>Pentapetalae</taxon>
        <taxon>rosids</taxon>
        <taxon>fabids</taxon>
        <taxon>Fabales</taxon>
        <taxon>Fabaceae</taxon>
        <taxon>Papilionoideae</taxon>
        <taxon>50 kb inversion clade</taxon>
        <taxon>NPAAA clade</taxon>
        <taxon>indigoferoid/millettioid clade</taxon>
        <taxon>Phaseoleae</taxon>
        <taxon>Cajanus</taxon>
    </lineage>
</organism>
<dbReference type="GO" id="GO:0000981">
    <property type="term" value="F:DNA-binding transcription factor activity, RNA polymerase II-specific"/>
    <property type="evidence" value="ECO:0007669"/>
    <property type="project" value="TreeGrafter"/>
</dbReference>
<evidence type="ECO:0000256" key="3">
    <source>
        <dbReference type="ARBA" id="ARBA00023015"/>
    </source>
</evidence>
<reference evidence="8 9" key="1">
    <citation type="journal article" date="2012" name="Nat. Biotechnol.">
        <title>Draft genome sequence of pigeonpea (Cajanus cajan), an orphan legume crop of resource-poor farmers.</title>
        <authorList>
            <person name="Varshney R.K."/>
            <person name="Chen W."/>
            <person name="Li Y."/>
            <person name="Bharti A.K."/>
            <person name="Saxena R.K."/>
            <person name="Schlueter J.A."/>
            <person name="Donoghue M.T."/>
            <person name="Azam S."/>
            <person name="Fan G."/>
            <person name="Whaley A.M."/>
            <person name="Farmer A.D."/>
            <person name="Sheridan J."/>
            <person name="Iwata A."/>
            <person name="Tuteja R."/>
            <person name="Penmetsa R.V."/>
            <person name="Wu W."/>
            <person name="Upadhyaya H.D."/>
            <person name="Yang S.P."/>
            <person name="Shah T."/>
            <person name="Saxena K.B."/>
            <person name="Michael T."/>
            <person name="McCombie W.R."/>
            <person name="Yang B."/>
            <person name="Zhang G."/>
            <person name="Yang H."/>
            <person name="Wang J."/>
            <person name="Spillane C."/>
            <person name="Cook D.R."/>
            <person name="May G.D."/>
            <person name="Xu X."/>
            <person name="Jackson S.A."/>
        </authorList>
    </citation>
    <scope>NUCLEOTIDE SEQUENCE [LARGE SCALE GENOMIC DNA]</scope>
    <source>
        <strain evidence="9">cv. Asha</strain>
    </source>
</reference>
<keyword evidence="9" id="KW-1185">Reference proteome</keyword>
<name>A0A151TDX9_CAJCA</name>
<keyword evidence="3" id="KW-0804">Transcription</keyword>
<dbReference type="AlphaFoldDB" id="A0A151TDX9"/>
<dbReference type="PROSITE" id="PS51294">
    <property type="entry name" value="HTH_MYB"/>
    <property type="match status" value="2"/>
</dbReference>
<dbReference type="Gene3D" id="1.10.10.60">
    <property type="entry name" value="Homeodomain-like"/>
    <property type="match status" value="2"/>
</dbReference>
<dbReference type="OMA" id="TMVHPFE"/>
<gene>
    <name evidence="8" type="ORF">KK1_011492</name>
</gene>
<evidence type="ECO:0000313" key="8">
    <source>
        <dbReference type="EMBL" id="KYP65260.1"/>
    </source>
</evidence>